<protein>
    <submittedName>
        <fullName evidence="1">Uncharacterized protein</fullName>
    </submittedName>
</protein>
<accession>A0A5N8WHC5</accession>
<name>A0A5N8WHC5_9ACTN</name>
<proteinExistence type="predicted"/>
<comment type="caution">
    <text evidence="1">The sequence shown here is derived from an EMBL/GenBank/DDBJ whole genome shotgun (WGS) entry which is preliminary data.</text>
</comment>
<evidence type="ECO:0000313" key="2">
    <source>
        <dbReference type="Proteomes" id="UP000326979"/>
    </source>
</evidence>
<gene>
    <name evidence="1" type="ORF">FNH04_45320</name>
</gene>
<keyword evidence="2" id="KW-1185">Reference proteome</keyword>
<evidence type="ECO:0000313" key="1">
    <source>
        <dbReference type="EMBL" id="MPY46860.1"/>
    </source>
</evidence>
<dbReference type="Proteomes" id="UP000326979">
    <property type="component" value="Unassembled WGS sequence"/>
</dbReference>
<dbReference type="AlphaFoldDB" id="A0A5N8WHC5"/>
<sequence>MGSAAAVLGTLAPEAAADRAERVNRADRAALPLPVPPAESLVTEGVTVEGPLVNNITLPMTK</sequence>
<organism evidence="1 2">
    <name type="scientific">Streptomyces phyllanthi</name>
    <dbReference type="NCBI Taxonomy" id="1803180"/>
    <lineage>
        <taxon>Bacteria</taxon>
        <taxon>Bacillati</taxon>
        <taxon>Actinomycetota</taxon>
        <taxon>Actinomycetes</taxon>
        <taxon>Kitasatosporales</taxon>
        <taxon>Streptomycetaceae</taxon>
        <taxon>Streptomyces</taxon>
    </lineage>
</organism>
<dbReference type="EMBL" id="VJZE01000826">
    <property type="protein sequence ID" value="MPY46860.1"/>
    <property type="molecule type" value="Genomic_DNA"/>
</dbReference>
<reference evidence="1 2" key="1">
    <citation type="submission" date="2019-07" db="EMBL/GenBank/DDBJ databases">
        <title>New species of Amycolatopsis and Streptomyces.</title>
        <authorList>
            <person name="Duangmal K."/>
            <person name="Teo W.F.A."/>
            <person name="Lipun K."/>
        </authorList>
    </citation>
    <scope>NUCLEOTIDE SEQUENCE [LARGE SCALE GENOMIC DNA]</scope>
    <source>
        <strain evidence="1 2">TISTR 2346</strain>
    </source>
</reference>